<dbReference type="GO" id="GO:0045547">
    <property type="term" value="F:ditrans,polycis-polyprenyl diphosphate synthase [(2E,6E)-farnesyl diphosphate specific] activity"/>
    <property type="evidence" value="ECO:0007669"/>
    <property type="project" value="TreeGrafter"/>
</dbReference>
<sequence>MSFLIPSLAAVFLPVLALGPVPRHIAFIMDGNRRWATSHQTDIRTGHFSGFQALKRVLESCLALEGLECITVYAFAIDNFKRSREEVDALMDLASSRLIELASHGQVIARHCVRVRIIGRIELLPDHVQAAVRKVEDMTKDNDKALLNICIPYASRDEMAAAVRSTLADRLERRLQDAQQPLHHIPNGNGSLQRPPTDASSSSSSSFSSSYDLINSPPSAQDPISPTELDEHMMFTHSPPLDLLVRTSGVRRLSDFMLWQASNANTTLCFVDCYWPQFGLRHLVPILLNYQRAVWARDRQRDGRVGASRRVPGLRDLSTAAAADSGEGGTRASSHRRQSRSTKSRRPRPFVLLLFVASLLLLASHLLFGLHWTRR</sequence>
<keyword evidence="9" id="KW-1185">Reference proteome</keyword>
<dbReference type="Pfam" id="PF01255">
    <property type="entry name" value="Prenyltransf"/>
    <property type="match status" value="1"/>
</dbReference>
<evidence type="ECO:0000313" key="7">
    <source>
        <dbReference type="EMBL" id="KAE8260607.1"/>
    </source>
</evidence>
<accession>A0A177V9C5</accession>
<evidence type="ECO:0000313" key="6">
    <source>
        <dbReference type="EMBL" id="CAD6922364.1"/>
    </source>
</evidence>
<dbReference type="GO" id="GO:0016094">
    <property type="term" value="P:polyprenol biosynthetic process"/>
    <property type="evidence" value="ECO:0007669"/>
    <property type="project" value="TreeGrafter"/>
</dbReference>
<feature type="region of interest" description="Disordered" evidence="4">
    <location>
        <begin position="180"/>
        <end position="226"/>
    </location>
</feature>
<dbReference type="EMBL" id="CAJHJG010002696">
    <property type="protein sequence ID" value="CAD6922364.1"/>
    <property type="molecule type" value="Genomic_DNA"/>
</dbReference>
<dbReference type="Proteomes" id="UP000077671">
    <property type="component" value="Unassembled WGS sequence"/>
</dbReference>
<dbReference type="Gene3D" id="3.40.1180.10">
    <property type="entry name" value="Decaprenyl diphosphate synthase-like"/>
    <property type="match status" value="1"/>
</dbReference>
<comment type="similarity">
    <text evidence="1 3">Belongs to the UPP synthase family.</text>
</comment>
<feature type="signal peptide" evidence="5">
    <location>
        <begin position="1"/>
        <end position="17"/>
    </location>
</feature>
<evidence type="ECO:0000256" key="2">
    <source>
        <dbReference type="ARBA" id="ARBA00022679"/>
    </source>
</evidence>
<keyword evidence="3" id="KW-0472">Membrane</keyword>
<keyword evidence="2 3" id="KW-0808">Transferase</keyword>
<gene>
    <name evidence="7" type="ORF">A4X03_0g3754</name>
    <name evidence="6" type="ORF">JKIAZH3_G7518</name>
</gene>
<dbReference type="PANTHER" id="PTHR10291">
    <property type="entry name" value="DEHYDRODOLICHYL DIPHOSPHATE SYNTHASE FAMILY MEMBER"/>
    <property type="match status" value="1"/>
</dbReference>
<organism evidence="7 8">
    <name type="scientific">Tilletia caries</name>
    <name type="common">wheat bunt fungus</name>
    <dbReference type="NCBI Taxonomy" id="13290"/>
    <lineage>
        <taxon>Eukaryota</taxon>
        <taxon>Fungi</taxon>
        <taxon>Dikarya</taxon>
        <taxon>Basidiomycota</taxon>
        <taxon>Ustilaginomycotina</taxon>
        <taxon>Exobasidiomycetes</taxon>
        <taxon>Tilletiales</taxon>
        <taxon>Tilletiaceae</taxon>
        <taxon>Tilletia</taxon>
    </lineage>
</organism>
<name>A0A177V9C5_9BASI</name>
<evidence type="ECO:0000313" key="8">
    <source>
        <dbReference type="Proteomes" id="UP000077671"/>
    </source>
</evidence>
<dbReference type="PROSITE" id="PS01066">
    <property type="entry name" value="UPP_SYNTHASE"/>
    <property type="match status" value="1"/>
</dbReference>
<evidence type="ECO:0000256" key="1">
    <source>
        <dbReference type="ARBA" id="ARBA00005432"/>
    </source>
</evidence>
<reference evidence="7" key="2">
    <citation type="journal article" date="2019" name="IMA Fungus">
        <title>Genome sequencing and comparison of five Tilletia species to identify candidate genes for the detection of regulated species infecting wheat.</title>
        <authorList>
            <person name="Nguyen H.D.T."/>
            <person name="Sultana T."/>
            <person name="Kesanakurti P."/>
            <person name="Hambleton S."/>
        </authorList>
    </citation>
    <scope>NUCLEOTIDE SEQUENCE</scope>
    <source>
        <strain evidence="7">DAOMC 238032</strain>
    </source>
</reference>
<dbReference type="AlphaFoldDB" id="A0A177V9C5"/>
<evidence type="ECO:0000256" key="4">
    <source>
        <dbReference type="SAM" id="MobiDB-lite"/>
    </source>
</evidence>
<dbReference type="GO" id="GO:0016020">
    <property type="term" value="C:membrane"/>
    <property type="evidence" value="ECO:0007669"/>
    <property type="project" value="TreeGrafter"/>
</dbReference>
<dbReference type="GO" id="GO:1904423">
    <property type="term" value="C:dehydrodolichyl diphosphate synthase complex"/>
    <property type="evidence" value="ECO:0007669"/>
    <property type="project" value="TreeGrafter"/>
</dbReference>
<evidence type="ECO:0000256" key="5">
    <source>
        <dbReference type="SAM" id="SignalP"/>
    </source>
</evidence>
<keyword evidence="3" id="KW-0812">Transmembrane</keyword>
<feature type="compositionally biased region" description="Polar residues" evidence="4">
    <location>
        <begin position="211"/>
        <end position="224"/>
    </location>
</feature>
<feature type="compositionally biased region" description="Low complexity" evidence="4">
    <location>
        <begin position="200"/>
        <end position="210"/>
    </location>
</feature>
<dbReference type="InterPro" id="IPR001441">
    <property type="entry name" value="UPP_synth-like"/>
</dbReference>
<feature type="chain" id="PRO_5043545548" description="Alkyl transferase" evidence="5">
    <location>
        <begin position="18"/>
        <end position="375"/>
    </location>
</feature>
<feature type="compositionally biased region" description="Basic residues" evidence="4">
    <location>
        <begin position="333"/>
        <end position="343"/>
    </location>
</feature>
<feature type="region of interest" description="Disordered" evidence="4">
    <location>
        <begin position="318"/>
        <end position="343"/>
    </location>
</feature>
<comment type="caution">
    <text evidence="7">The sequence shown here is derived from an EMBL/GenBank/DDBJ whole genome shotgun (WGS) entry which is preliminary data.</text>
</comment>
<dbReference type="Proteomes" id="UP000836402">
    <property type="component" value="Unassembled WGS sequence"/>
</dbReference>
<dbReference type="PANTHER" id="PTHR10291:SF43">
    <property type="entry name" value="DEHYDRODOLICHYL DIPHOSPHATE SYNTHASE COMPLEX SUBUNIT DHDDS"/>
    <property type="match status" value="1"/>
</dbReference>
<proteinExistence type="inferred from homology"/>
<dbReference type="InterPro" id="IPR018520">
    <property type="entry name" value="UPP_synth-like_CS"/>
</dbReference>
<dbReference type="GO" id="GO:0005811">
    <property type="term" value="C:lipid droplet"/>
    <property type="evidence" value="ECO:0007669"/>
    <property type="project" value="TreeGrafter"/>
</dbReference>
<reference evidence="7" key="1">
    <citation type="submission" date="2016-04" db="EMBL/GenBank/DDBJ databases">
        <authorList>
            <person name="Nguyen H.D."/>
            <person name="Kesanakurti P."/>
            <person name="Cullis J."/>
            <person name="Levesque C.A."/>
            <person name="Hambleton S."/>
        </authorList>
    </citation>
    <scope>NUCLEOTIDE SEQUENCE</scope>
    <source>
        <strain evidence="7">DAOMC 238032</strain>
    </source>
</reference>
<evidence type="ECO:0000313" key="9">
    <source>
        <dbReference type="Proteomes" id="UP000836402"/>
    </source>
</evidence>
<dbReference type="SUPFAM" id="SSF64005">
    <property type="entry name" value="Undecaprenyl diphosphate synthase"/>
    <property type="match status" value="1"/>
</dbReference>
<dbReference type="HAMAP" id="MF_01139">
    <property type="entry name" value="ISPT"/>
    <property type="match status" value="1"/>
</dbReference>
<reference evidence="6" key="3">
    <citation type="submission" date="2020-10" db="EMBL/GenBank/DDBJ databases">
        <authorList>
            <person name="Sedaghatjoo S."/>
        </authorList>
    </citation>
    <scope>NUCLEOTIDE SEQUENCE</scope>
    <source>
        <strain evidence="6">AZH3</strain>
    </source>
</reference>
<dbReference type="NCBIfam" id="TIGR00055">
    <property type="entry name" value="uppS"/>
    <property type="match status" value="1"/>
</dbReference>
<keyword evidence="3" id="KW-1133">Transmembrane helix</keyword>
<dbReference type="EMBL" id="LWDD02000456">
    <property type="protein sequence ID" value="KAE8260607.1"/>
    <property type="molecule type" value="Genomic_DNA"/>
</dbReference>
<feature type="transmembrane region" description="Helical" evidence="3">
    <location>
        <begin position="350"/>
        <end position="370"/>
    </location>
</feature>
<evidence type="ECO:0000256" key="3">
    <source>
        <dbReference type="RuleBase" id="RU363018"/>
    </source>
</evidence>
<protein>
    <recommendedName>
        <fullName evidence="3">Alkyl transferase</fullName>
        <ecNumber evidence="3">2.5.1.-</ecNumber>
    </recommendedName>
</protein>
<dbReference type="GO" id="GO:0005783">
    <property type="term" value="C:endoplasmic reticulum"/>
    <property type="evidence" value="ECO:0007669"/>
    <property type="project" value="TreeGrafter"/>
</dbReference>
<keyword evidence="5" id="KW-0732">Signal</keyword>
<dbReference type="EC" id="2.5.1.-" evidence="3"/>
<dbReference type="CDD" id="cd00475">
    <property type="entry name" value="Cis_IPPS"/>
    <property type="match status" value="1"/>
</dbReference>
<dbReference type="InterPro" id="IPR036424">
    <property type="entry name" value="UPP_synth-like_sf"/>
</dbReference>